<dbReference type="STRING" id="590646.G3BCX8"/>
<dbReference type="HOGENOM" id="CLU_1250509_0_0_1"/>
<evidence type="ECO:0000259" key="2">
    <source>
        <dbReference type="SMART" id="SM00315"/>
    </source>
</evidence>
<organism evidence="4">
    <name type="scientific">Candida tenuis (strain ATCC 10573 / BCRC 21748 / CBS 615 / JCM 9827 / NBRC 10315 / NRRL Y-1498 / VKM Y-70)</name>
    <name type="common">Yeast</name>
    <name type="synonym">Yamadazyma tenuis</name>
    <dbReference type="NCBI Taxonomy" id="590646"/>
    <lineage>
        <taxon>Eukaryota</taxon>
        <taxon>Fungi</taxon>
        <taxon>Dikarya</taxon>
        <taxon>Ascomycota</taxon>
        <taxon>Saccharomycotina</taxon>
        <taxon>Pichiomycetes</taxon>
        <taxon>Debaryomycetaceae</taxon>
        <taxon>Yamadazyma</taxon>
    </lineage>
</organism>
<gene>
    <name evidence="3" type="ORF">CANTEDRAFT_136722</name>
</gene>
<name>G3BCX8_CANTC</name>
<feature type="domain" description="RGS" evidence="2">
    <location>
        <begin position="5"/>
        <end position="125"/>
    </location>
</feature>
<dbReference type="InterPro" id="IPR036305">
    <property type="entry name" value="RGS_sf"/>
</dbReference>
<dbReference type="OrthoDB" id="10266999at2759"/>
<feature type="compositionally biased region" description="Polar residues" evidence="1">
    <location>
        <begin position="175"/>
        <end position="204"/>
    </location>
</feature>
<sequence length="264" mass="29642">MLVPSLQTLLESKPAEPAKTPYTKQNFIRYLSSIHCLENYEFIMDVNKYNRLKEKDKLPKWNDIIKLYLLDDSPKEINLPYQYKHNLLVKIPNGDVVKKSYKIIYELLLDSYNQFINLTKKQNMSSFANHQGQSLPIPVPNGGRRNSSSAASSGSRRNSVVEVSHSSRRGSSSSHLASGTVHVSRSNSTSAAMGTTPRSGSRRPSLTPEYPKSPINNGTHIGIKSNIVKLPSPSSDVEVKKKAASQSQSLFKMKKFKFRRNSNE</sequence>
<protein>
    <recommendedName>
        <fullName evidence="2">RGS domain-containing protein</fullName>
    </recommendedName>
</protein>
<evidence type="ECO:0000313" key="3">
    <source>
        <dbReference type="EMBL" id="EGV60233.1"/>
    </source>
</evidence>
<evidence type="ECO:0000256" key="1">
    <source>
        <dbReference type="SAM" id="MobiDB-lite"/>
    </source>
</evidence>
<dbReference type="InterPro" id="IPR044926">
    <property type="entry name" value="RGS_subdomain_2"/>
</dbReference>
<dbReference type="Gene3D" id="1.10.167.10">
    <property type="entry name" value="Regulator of G-protein Signalling 4, domain 2"/>
    <property type="match status" value="1"/>
</dbReference>
<accession>G3BCX8</accession>
<keyword evidence="4" id="KW-1185">Reference proteome</keyword>
<dbReference type="SUPFAM" id="SSF48097">
    <property type="entry name" value="Regulator of G-protein signaling, RGS"/>
    <property type="match status" value="1"/>
</dbReference>
<dbReference type="SMART" id="SM00315">
    <property type="entry name" value="RGS"/>
    <property type="match status" value="1"/>
</dbReference>
<dbReference type="Pfam" id="PF00615">
    <property type="entry name" value="RGS"/>
    <property type="match status" value="1"/>
</dbReference>
<evidence type="ECO:0000313" key="4">
    <source>
        <dbReference type="Proteomes" id="UP000000707"/>
    </source>
</evidence>
<dbReference type="eggNOG" id="ENOG502SGP3">
    <property type="taxonomic scope" value="Eukaryota"/>
</dbReference>
<dbReference type="EMBL" id="GL996528">
    <property type="protein sequence ID" value="EGV60233.1"/>
    <property type="molecule type" value="Genomic_DNA"/>
</dbReference>
<dbReference type="Proteomes" id="UP000000707">
    <property type="component" value="Unassembled WGS sequence"/>
</dbReference>
<reference evidence="3 4" key="1">
    <citation type="journal article" date="2011" name="Proc. Natl. Acad. Sci. U.S.A.">
        <title>Comparative genomics of xylose-fermenting fungi for enhanced biofuel production.</title>
        <authorList>
            <person name="Wohlbach D.J."/>
            <person name="Kuo A."/>
            <person name="Sato T.K."/>
            <person name="Potts K.M."/>
            <person name="Salamov A.A."/>
            <person name="LaButti K.M."/>
            <person name="Sun H."/>
            <person name="Clum A."/>
            <person name="Pangilinan J.L."/>
            <person name="Lindquist E.A."/>
            <person name="Lucas S."/>
            <person name="Lapidus A."/>
            <person name="Jin M."/>
            <person name="Gunawan C."/>
            <person name="Balan V."/>
            <person name="Dale B.E."/>
            <person name="Jeffries T.W."/>
            <person name="Zinkel R."/>
            <person name="Barry K.W."/>
            <person name="Grigoriev I.V."/>
            <person name="Gasch A.P."/>
        </authorList>
    </citation>
    <scope>NUCLEOTIDE SEQUENCE [LARGE SCALE GENOMIC DNA]</scope>
    <source>
        <strain evidence="4">ATCC 10573 / BCRC 21748 / CBS 615 / JCM 9827 / NBRC 10315 / NRRL Y-1498 / VKM Y-70</strain>
    </source>
</reference>
<feature type="region of interest" description="Disordered" evidence="1">
    <location>
        <begin position="127"/>
        <end position="220"/>
    </location>
</feature>
<dbReference type="CDD" id="cd07440">
    <property type="entry name" value="RGS"/>
    <property type="match status" value="1"/>
</dbReference>
<proteinExistence type="predicted"/>
<feature type="compositionally biased region" description="Low complexity" evidence="1">
    <location>
        <begin position="141"/>
        <end position="174"/>
    </location>
</feature>
<dbReference type="AlphaFoldDB" id="G3BCX8"/>
<dbReference type="InterPro" id="IPR016137">
    <property type="entry name" value="RGS"/>
</dbReference>